<feature type="transmembrane region" description="Helical" evidence="1">
    <location>
        <begin position="5"/>
        <end position="24"/>
    </location>
</feature>
<name>A0ABT9ZFM4_9BACI</name>
<dbReference type="Pfam" id="PF13038">
    <property type="entry name" value="DUF3899"/>
    <property type="match status" value="1"/>
</dbReference>
<feature type="domain" description="DUF3899" evidence="2">
    <location>
        <begin position="33"/>
        <end position="83"/>
    </location>
</feature>
<comment type="caution">
    <text evidence="3">The sequence shown here is derived from an EMBL/GenBank/DDBJ whole genome shotgun (WGS) entry which is preliminary data.</text>
</comment>
<feature type="transmembrane region" description="Helical" evidence="1">
    <location>
        <begin position="97"/>
        <end position="117"/>
    </location>
</feature>
<reference evidence="3 4" key="1">
    <citation type="submission" date="2023-07" db="EMBL/GenBank/DDBJ databases">
        <title>Genomic Encyclopedia of Type Strains, Phase IV (KMG-IV): sequencing the most valuable type-strain genomes for metagenomic binning, comparative biology and taxonomic classification.</title>
        <authorList>
            <person name="Goeker M."/>
        </authorList>
    </citation>
    <scope>NUCLEOTIDE SEQUENCE [LARGE SCALE GENOMIC DNA]</scope>
    <source>
        <strain evidence="3 4">DSM 29005</strain>
    </source>
</reference>
<dbReference type="RefSeq" id="WP_307340183.1">
    <property type="nucleotide sequence ID" value="NZ_JAUSUD010000007.1"/>
</dbReference>
<organism evidence="3 4">
    <name type="scientific">Metabacillus malikii</name>
    <dbReference type="NCBI Taxonomy" id="1504265"/>
    <lineage>
        <taxon>Bacteria</taxon>
        <taxon>Bacillati</taxon>
        <taxon>Bacillota</taxon>
        <taxon>Bacilli</taxon>
        <taxon>Bacillales</taxon>
        <taxon>Bacillaceae</taxon>
        <taxon>Metabacillus</taxon>
    </lineage>
</organism>
<gene>
    <name evidence="3" type="ORF">J2S19_001857</name>
</gene>
<keyword evidence="1" id="KW-1133">Transmembrane helix</keyword>
<evidence type="ECO:0000259" key="2">
    <source>
        <dbReference type="Pfam" id="PF13038"/>
    </source>
</evidence>
<sequence>MIKKLIMLFFFSIIITILVPLITYRELTLLHFINTTFFIGGFFLFISLLTITVKSGFFDVVTYGFRRMFVSKGKELTKQEALEIPAMSKLVTFDHAILLYNGLALLCIMLIALGIYYN</sequence>
<dbReference type="InterPro" id="IPR025007">
    <property type="entry name" value="DUF3899"/>
</dbReference>
<evidence type="ECO:0000313" key="4">
    <source>
        <dbReference type="Proteomes" id="UP001234495"/>
    </source>
</evidence>
<keyword evidence="1" id="KW-0812">Transmembrane</keyword>
<keyword evidence="4" id="KW-1185">Reference proteome</keyword>
<evidence type="ECO:0000313" key="3">
    <source>
        <dbReference type="EMBL" id="MDQ0230601.1"/>
    </source>
</evidence>
<dbReference type="Proteomes" id="UP001234495">
    <property type="component" value="Unassembled WGS sequence"/>
</dbReference>
<evidence type="ECO:0000256" key="1">
    <source>
        <dbReference type="SAM" id="Phobius"/>
    </source>
</evidence>
<protein>
    <recommendedName>
        <fullName evidence="2">DUF3899 domain-containing protein</fullName>
    </recommendedName>
</protein>
<keyword evidence="1" id="KW-0472">Membrane</keyword>
<accession>A0ABT9ZFM4</accession>
<proteinExistence type="predicted"/>
<dbReference type="EMBL" id="JAUSUD010000007">
    <property type="protein sequence ID" value="MDQ0230601.1"/>
    <property type="molecule type" value="Genomic_DNA"/>
</dbReference>
<feature type="transmembrane region" description="Helical" evidence="1">
    <location>
        <begin position="36"/>
        <end position="65"/>
    </location>
</feature>